<comment type="similarity">
    <text evidence="3">Belongs to the peptidase S54 family.</text>
</comment>
<evidence type="ECO:0000256" key="2">
    <source>
        <dbReference type="ARBA" id="ARBA00004141"/>
    </source>
</evidence>
<proteinExistence type="inferred from homology"/>
<dbReference type="EMBL" id="JANIIK010000109">
    <property type="protein sequence ID" value="KAJ3597664.1"/>
    <property type="molecule type" value="Genomic_DNA"/>
</dbReference>
<dbReference type="GO" id="GO:0004252">
    <property type="term" value="F:serine-type endopeptidase activity"/>
    <property type="evidence" value="ECO:0007669"/>
    <property type="project" value="InterPro"/>
</dbReference>
<evidence type="ECO:0000256" key="8">
    <source>
        <dbReference type="SAM" id="Phobius"/>
    </source>
</evidence>
<dbReference type="PANTHER" id="PTHR45840">
    <property type="entry name" value="RHOMBOID-RELATED PROTEIN"/>
    <property type="match status" value="1"/>
</dbReference>
<feature type="transmembrane region" description="Helical" evidence="8">
    <location>
        <begin position="195"/>
        <end position="217"/>
    </location>
</feature>
<evidence type="ECO:0000256" key="6">
    <source>
        <dbReference type="ARBA" id="ARBA00022989"/>
    </source>
</evidence>
<sequence>MLGTCEVTLQVGDYSTRHPVWVATVGECCLLGLDFLRKGEARLDLLSGTMELKDDKAISLSYELMEATGKHCDPAGAFPECLEAATVKSAQIKQNCREDDESRALTAIYHVLENSQGDLEPEQRRSYAISYSSSAIALLLLQVMVEHILGNLLMQLILGIPLELVHKGFEVGMVYMAGVLAGSLASSIFDPHSALVGASGGVYALLGGYFMNTVVNFREMIRSLALFRIFAILAYVGPCPNSLLSVVIIMISGWNAMPRPYTNTATNHNNVCFRGNDQKLLKDPRFWMCIAGYVIFMIAAVLFNVFL</sequence>
<evidence type="ECO:0000259" key="9">
    <source>
        <dbReference type="Pfam" id="PF01694"/>
    </source>
</evidence>
<keyword evidence="7 8" id="KW-0472">Membrane</keyword>
<dbReference type="Gene3D" id="1.20.1540.10">
    <property type="entry name" value="Rhomboid-like"/>
    <property type="match status" value="1"/>
</dbReference>
<evidence type="ECO:0000256" key="5">
    <source>
        <dbReference type="ARBA" id="ARBA00022692"/>
    </source>
</evidence>
<dbReference type="Proteomes" id="UP001148018">
    <property type="component" value="Unassembled WGS sequence"/>
</dbReference>
<evidence type="ECO:0000256" key="7">
    <source>
        <dbReference type="ARBA" id="ARBA00023136"/>
    </source>
</evidence>
<dbReference type="SUPFAM" id="SSF144091">
    <property type="entry name" value="Rhomboid-like"/>
    <property type="match status" value="1"/>
</dbReference>
<comment type="subcellular location">
    <subcellularLocation>
        <location evidence="2">Membrane</location>
        <topology evidence="2">Multi-pass membrane protein</topology>
    </subcellularLocation>
</comment>
<feature type="transmembrane region" description="Helical" evidence="8">
    <location>
        <begin position="285"/>
        <end position="306"/>
    </location>
</feature>
<dbReference type="InterPro" id="IPR051739">
    <property type="entry name" value="Rhomboid_IM_Serine_Proteases"/>
</dbReference>
<dbReference type="InterPro" id="IPR035952">
    <property type="entry name" value="Rhomboid-like_sf"/>
</dbReference>
<dbReference type="PANTHER" id="PTHR45840:SF6">
    <property type="entry name" value="RHOMBOID-RELATED PROTEIN 2"/>
    <property type="match status" value="1"/>
</dbReference>
<dbReference type="InterPro" id="IPR022764">
    <property type="entry name" value="Peptidase_S54_rhomboid_dom"/>
</dbReference>
<evidence type="ECO:0000313" key="10">
    <source>
        <dbReference type="EMBL" id="KAJ3597664.1"/>
    </source>
</evidence>
<evidence type="ECO:0000256" key="3">
    <source>
        <dbReference type="ARBA" id="ARBA00009045"/>
    </source>
</evidence>
<protein>
    <recommendedName>
        <fullName evidence="4">rhomboid protease</fullName>
        <ecNumber evidence="4">3.4.21.105</ecNumber>
    </recommendedName>
</protein>
<accession>A0A9Q0DXX4</accession>
<comment type="caution">
    <text evidence="10">The sequence shown here is derived from an EMBL/GenBank/DDBJ whole genome shotgun (WGS) entry which is preliminary data.</text>
</comment>
<feature type="transmembrane region" description="Helical" evidence="8">
    <location>
        <begin position="172"/>
        <end position="189"/>
    </location>
</feature>
<evidence type="ECO:0000256" key="4">
    <source>
        <dbReference type="ARBA" id="ARBA00013039"/>
    </source>
</evidence>
<feature type="domain" description="Peptidase S54 rhomboid" evidence="9">
    <location>
        <begin position="139"/>
        <end position="232"/>
    </location>
</feature>
<dbReference type="EC" id="3.4.21.105" evidence="4"/>
<name>A0A9Q0DXX4_9TELE</name>
<keyword evidence="6 8" id="KW-1133">Transmembrane helix</keyword>
<evidence type="ECO:0000256" key="1">
    <source>
        <dbReference type="ARBA" id="ARBA00000156"/>
    </source>
</evidence>
<gene>
    <name evidence="10" type="ORF">NHX12_001181</name>
</gene>
<organism evidence="10 11">
    <name type="scientific">Muraenolepis orangiensis</name>
    <name type="common">Patagonian moray cod</name>
    <dbReference type="NCBI Taxonomy" id="630683"/>
    <lineage>
        <taxon>Eukaryota</taxon>
        <taxon>Metazoa</taxon>
        <taxon>Chordata</taxon>
        <taxon>Craniata</taxon>
        <taxon>Vertebrata</taxon>
        <taxon>Euteleostomi</taxon>
        <taxon>Actinopterygii</taxon>
        <taxon>Neopterygii</taxon>
        <taxon>Teleostei</taxon>
        <taxon>Neoteleostei</taxon>
        <taxon>Acanthomorphata</taxon>
        <taxon>Zeiogadaria</taxon>
        <taxon>Gadariae</taxon>
        <taxon>Gadiformes</taxon>
        <taxon>Muraenolepidoidei</taxon>
        <taxon>Muraenolepididae</taxon>
        <taxon>Muraenolepis</taxon>
    </lineage>
</organism>
<reference evidence="10" key="1">
    <citation type="submission" date="2022-07" db="EMBL/GenBank/DDBJ databases">
        <title>Chromosome-level genome of Muraenolepis orangiensis.</title>
        <authorList>
            <person name="Kim J."/>
        </authorList>
    </citation>
    <scope>NUCLEOTIDE SEQUENCE</scope>
    <source>
        <strain evidence="10">KU_S4_2022</strain>
        <tissue evidence="10">Muscle</tissue>
    </source>
</reference>
<evidence type="ECO:0000313" key="11">
    <source>
        <dbReference type="Proteomes" id="UP001148018"/>
    </source>
</evidence>
<feature type="transmembrane region" description="Helical" evidence="8">
    <location>
        <begin position="229"/>
        <end position="254"/>
    </location>
</feature>
<dbReference type="GO" id="GO:0016020">
    <property type="term" value="C:membrane"/>
    <property type="evidence" value="ECO:0007669"/>
    <property type="project" value="UniProtKB-SubCell"/>
</dbReference>
<comment type="catalytic activity">
    <reaction evidence="1">
        <text>Cleaves type-1 transmembrane domains using a catalytic dyad composed of serine and histidine that are contributed by different transmembrane domains.</text>
        <dbReference type="EC" id="3.4.21.105"/>
    </reaction>
</comment>
<keyword evidence="5 8" id="KW-0812">Transmembrane</keyword>
<keyword evidence="11" id="KW-1185">Reference proteome</keyword>
<dbReference type="Pfam" id="PF01694">
    <property type="entry name" value="Rhomboid"/>
    <property type="match status" value="1"/>
</dbReference>
<dbReference type="AlphaFoldDB" id="A0A9Q0DXX4"/>
<feature type="transmembrane region" description="Helical" evidence="8">
    <location>
        <begin position="135"/>
        <end position="160"/>
    </location>
</feature>
<dbReference type="OrthoDB" id="418595at2759"/>